<name>A0ABQ9UPP5_SAGOE</name>
<keyword evidence="3" id="KW-0732">Signal</keyword>
<keyword evidence="4" id="KW-0472">Membrane</keyword>
<evidence type="ECO:0000259" key="6">
    <source>
        <dbReference type="SMART" id="SM00907"/>
    </source>
</evidence>
<dbReference type="Proteomes" id="UP001266305">
    <property type="component" value="Unassembled WGS sequence"/>
</dbReference>
<keyword evidence="5" id="KW-0325">Glycoprotein</keyword>
<feature type="domain" description="GDNF/GAS1" evidence="6">
    <location>
        <begin position="52"/>
        <end position="131"/>
    </location>
</feature>
<dbReference type="InterPro" id="IPR016017">
    <property type="entry name" value="GDNF/GAS1"/>
</dbReference>
<protein>
    <submittedName>
        <fullName evidence="7">GDNF receptor alpha-1</fullName>
    </submittedName>
</protein>
<keyword evidence="7" id="KW-0675">Receptor</keyword>
<evidence type="ECO:0000313" key="8">
    <source>
        <dbReference type="Proteomes" id="UP001266305"/>
    </source>
</evidence>
<comment type="subcellular location">
    <subcellularLocation>
        <location evidence="1">Cell membrane</location>
    </subcellularLocation>
</comment>
<evidence type="ECO:0000256" key="1">
    <source>
        <dbReference type="ARBA" id="ARBA00004236"/>
    </source>
</evidence>
<comment type="caution">
    <text evidence="7">The sequence shown here is derived from an EMBL/GenBank/DDBJ whole genome shotgun (WGS) entry which is preliminary data.</text>
</comment>
<reference evidence="7 8" key="1">
    <citation type="submission" date="2023-05" db="EMBL/GenBank/DDBJ databases">
        <title>B98-5 Cell Line De Novo Hybrid Assembly: An Optical Mapping Approach.</title>
        <authorList>
            <person name="Kananen K."/>
            <person name="Auerbach J.A."/>
            <person name="Kautto E."/>
            <person name="Blachly J.S."/>
        </authorList>
    </citation>
    <scope>NUCLEOTIDE SEQUENCE [LARGE SCALE GENOMIC DNA]</scope>
    <source>
        <strain evidence="7">B95-8</strain>
        <tissue evidence="7">Cell line</tissue>
    </source>
</reference>
<evidence type="ECO:0000256" key="3">
    <source>
        <dbReference type="ARBA" id="ARBA00022729"/>
    </source>
</evidence>
<keyword evidence="8" id="KW-1185">Reference proteome</keyword>
<keyword evidence="2" id="KW-1003">Cell membrane</keyword>
<sequence>MEGLRPKEELVVVSHPTAAQGLSNTSLPTPENRCYTSSSVLHVEHFPKGNNCLDAAKACNLDDICKKYRSAYITPCTTSVSNDVCNRRKCHKALRQFFDKVPAKHSYGMLFCSCRDIACTERRRQTIVPVCSYEEREKPNCLNLQDSCKTNYICR</sequence>
<dbReference type="EMBL" id="JASSZA010000011">
    <property type="protein sequence ID" value="KAK2099046.1"/>
    <property type="molecule type" value="Genomic_DNA"/>
</dbReference>
<organism evidence="7 8">
    <name type="scientific">Saguinus oedipus</name>
    <name type="common">Cotton-top tamarin</name>
    <name type="synonym">Oedipomidas oedipus</name>
    <dbReference type="NCBI Taxonomy" id="9490"/>
    <lineage>
        <taxon>Eukaryota</taxon>
        <taxon>Metazoa</taxon>
        <taxon>Chordata</taxon>
        <taxon>Craniata</taxon>
        <taxon>Vertebrata</taxon>
        <taxon>Euteleostomi</taxon>
        <taxon>Mammalia</taxon>
        <taxon>Eutheria</taxon>
        <taxon>Euarchontoglires</taxon>
        <taxon>Primates</taxon>
        <taxon>Haplorrhini</taxon>
        <taxon>Platyrrhini</taxon>
        <taxon>Cebidae</taxon>
        <taxon>Callitrichinae</taxon>
        <taxon>Saguinus</taxon>
    </lineage>
</organism>
<dbReference type="PRINTS" id="PR01316">
    <property type="entry name" value="GDNFRECEPTOR"/>
</dbReference>
<gene>
    <name evidence="7" type="primary">GFRA1</name>
    <name evidence="7" type="ORF">P7K49_024497</name>
</gene>
<dbReference type="Pfam" id="PF02351">
    <property type="entry name" value="GDNF"/>
    <property type="match status" value="1"/>
</dbReference>
<evidence type="ECO:0000256" key="4">
    <source>
        <dbReference type="ARBA" id="ARBA00023136"/>
    </source>
</evidence>
<proteinExistence type="predicted"/>
<accession>A0ABQ9UPP5</accession>
<evidence type="ECO:0000256" key="5">
    <source>
        <dbReference type="ARBA" id="ARBA00023180"/>
    </source>
</evidence>
<dbReference type="SMART" id="SM00907">
    <property type="entry name" value="GDNF"/>
    <property type="match status" value="1"/>
</dbReference>
<dbReference type="InterPro" id="IPR003438">
    <property type="entry name" value="GDNF_rcpt"/>
</dbReference>
<evidence type="ECO:0000256" key="2">
    <source>
        <dbReference type="ARBA" id="ARBA00022475"/>
    </source>
</evidence>
<dbReference type="PANTHER" id="PTHR10269:SF3">
    <property type="entry name" value="GDNF FAMILY RECEPTOR ALPHA-1"/>
    <property type="match status" value="1"/>
</dbReference>
<evidence type="ECO:0000313" key="7">
    <source>
        <dbReference type="EMBL" id="KAK2099046.1"/>
    </source>
</evidence>
<dbReference type="PANTHER" id="PTHR10269">
    <property type="entry name" value="GDNF RECEPTOR ALPHA"/>
    <property type="match status" value="1"/>
</dbReference>